<accession>A0A8S9LTG7</accession>
<reference evidence="2" key="1">
    <citation type="submission" date="2019-12" db="EMBL/GenBank/DDBJ databases">
        <title>Genome sequencing and annotation of Brassica cretica.</title>
        <authorList>
            <person name="Studholme D.J."/>
            <person name="Sarris P.F."/>
        </authorList>
    </citation>
    <scope>NUCLEOTIDE SEQUENCE</scope>
    <source>
        <strain evidence="2">PFS-001/15</strain>
        <tissue evidence="2">Leaf</tissue>
    </source>
</reference>
<organism evidence="2 3">
    <name type="scientific">Brassica cretica</name>
    <name type="common">Mustard</name>
    <dbReference type="NCBI Taxonomy" id="69181"/>
    <lineage>
        <taxon>Eukaryota</taxon>
        <taxon>Viridiplantae</taxon>
        <taxon>Streptophyta</taxon>
        <taxon>Embryophyta</taxon>
        <taxon>Tracheophyta</taxon>
        <taxon>Spermatophyta</taxon>
        <taxon>Magnoliopsida</taxon>
        <taxon>eudicotyledons</taxon>
        <taxon>Gunneridae</taxon>
        <taxon>Pentapetalae</taxon>
        <taxon>rosids</taxon>
        <taxon>malvids</taxon>
        <taxon>Brassicales</taxon>
        <taxon>Brassicaceae</taxon>
        <taxon>Brassiceae</taxon>
        <taxon>Brassica</taxon>
    </lineage>
</organism>
<dbReference type="AlphaFoldDB" id="A0A8S9LTG7"/>
<dbReference type="EMBL" id="QGKW02000276">
    <property type="protein sequence ID" value="KAF2609141.1"/>
    <property type="molecule type" value="Genomic_DNA"/>
</dbReference>
<feature type="compositionally biased region" description="Gly residues" evidence="1">
    <location>
        <begin position="162"/>
        <end position="175"/>
    </location>
</feature>
<evidence type="ECO:0000313" key="2">
    <source>
        <dbReference type="EMBL" id="KAF2609141.1"/>
    </source>
</evidence>
<gene>
    <name evidence="2" type="ORF">F2Q68_00044858</name>
</gene>
<dbReference type="Proteomes" id="UP000712281">
    <property type="component" value="Unassembled WGS sequence"/>
</dbReference>
<comment type="caution">
    <text evidence="2">The sequence shown here is derived from an EMBL/GenBank/DDBJ whole genome shotgun (WGS) entry which is preliminary data.</text>
</comment>
<evidence type="ECO:0000256" key="1">
    <source>
        <dbReference type="SAM" id="MobiDB-lite"/>
    </source>
</evidence>
<name>A0A8S9LTG7_BRACR</name>
<proteinExistence type="predicted"/>
<protein>
    <submittedName>
        <fullName evidence="2">Uncharacterized protein</fullName>
    </submittedName>
</protein>
<sequence length="257" mass="27390">MAGTFAGKGGDSVGDDLDRLREGLEEEGRVIFASLREGFKISVVVVPKVKDRVFCGVDGRELSGVGRLLGERRGGGDPDPDLTVASGPSTVILDPKVGFEVVASESTMEVSGEERLTAGFKVDAAVMGGEERKRGLRDFDFSFWWGFEFFRGGKAVWVRGNSGSGGSGGQGGSGGASPEVSDAGDMTEARPGTFQQLCIGNQVRERSDFMGFGPPKREGGRELIVLRVGSRTGCLLGRITNREEGERLVYLITSRKS</sequence>
<feature type="region of interest" description="Disordered" evidence="1">
    <location>
        <begin position="161"/>
        <end position="187"/>
    </location>
</feature>
<evidence type="ECO:0000313" key="3">
    <source>
        <dbReference type="Proteomes" id="UP000712281"/>
    </source>
</evidence>